<reference evidence="4" key="3">
    <citation type="submission" date="2022-01" db="EMBL/GenBank/DDBJ databases">
        <authorList>
            <person name="Rubenstein D.R."/>
        </authorList>
    </citation>
    <scope>NUCLEOTIDE SEQUENCE</scope>
    <source>
        <strain evidence="4">SS15</strain>
        <tissue evidence="4">Liver</tissue>
    </source>
</reference>
<dbReference type="OrthoDB" id="9950250at2759"/>
<name>A0A835NV04_9PASS</name>
<evidence type="ECO:0000256" key="1">
    <source>
        <dbReference type="SAM" id="MobiDB-lite"/>
    </source>
</evidence>
<dbReference type="InterPro" id="IPR057606">
    <property type="entry name" value="SynGAP1-like_PH"/>
</dbReference>
<accession>A0A835NV04</accession>
<feature type="region of interest" description="Disordered" evidence="1">
    <location>
        <begin position="1"/>
        <end position="42"/>
    </location>
</feature>
<dbReference type="EMBL" id="JADDUC020000023">
    <property type="protein sequence ID" value="KAI1232205.1"/>
    <property type="molecule type" value="Genomic_DNA"/>
</dbReference>
<organism evidence="3">
    <name type="scientific">Lamprotornis superbus</name>
    <dbReference type="NCBI Taxonomy" id="245042"/>
    <lineage>
        <taxon>Eukaryota</taxon>
        <taxon>Metazoa</taxon>
        <taxon>Chordata</taxon>
        <taxon>Craniata</taxon>
        <taxon>Vertebrata</taxon>
        <taxon>Euteleostomi</taxon>
        <taxon>Archelosauria</taxon>
        <taxon>Archosauria</taxon>
        <taxon>Dinosauria</taxon>
        <taxon>Saurischia</taxon>
        <taxon>Theropoda</taxon>
        <taxon>Coelurosauria</taxon>
        <taxon>Aves</taxon>
        <taxon>Neognathae</taxon>
        <taxon>Neoaves</taxon>
        <taxon>Telluraves</taxon>
        <taxon>Australaves</taxon>
        <taxon>Passeriformes</taxon>
        <taxon>Sturnidae</taxon>
        <taxon>Lamprotornis</taxon>
    </lineage>
</organism>
<dbReference type="Pfam" id="PF25321">
    <property type="entry name" value="PH_RASGAP"/>
    <property type="match status" value="1"/>
</dbReference>
<evidence type="ECO:0000313" key="5">
    <source>
        <dbReference type="Proteomes" id="UP000618051"/>
    </source>
</evidence>
<protein>
    <recommendedName>
        <fullName evidence="2">Ras/Rap GTPase-activating protein SynGAP-like PH domain-containing protein</fullName>
    </recommendedName>
</protein>
<comment type="caution">
    <text evidence="3">The sequence shown here is derived from an EMBL/GenBank/DDBJ whole genome shotgun (WGS) entry which is preliminary data.</text>
</comment>
<dbReference type="EMBL" id="JADDUC010000036">
    <property type="protein sequence ID" value="KAG0122370.1"/>
    <property type="molecule type" value="Genomic_DNA"/>
</dbReference>
<dbReference type="Proteomes" id="UP000618051">
    <property type="component" value="Unassembled WGS sequence"/>
</dbReference>
<proteinExistence type="predicted"/>
<sequence length="418" mass="46009">MASRLPSESPPERCGQRRSMPSGISERSPSMEPAATTPFRVTGFLSRRLKGSIKRTKSQPKLDRNSSFRHILPGFRSVDHERARAASLIEVDLVNCKRGAEKPDCSASSSPINPKLMHQHINSTEMQQPEPADAGEGGRGGMLPRRTAPITTGLHTVGTMPWNNTNHNLPKSPCPPHTHPSASRRCLPSLHGDGASACGRSCCLCLSHGRSSVQEGCVAGNVQMDLIKHFTWESQYWSKLRIKVMIGEDKFLYQPQTSGLLPNGRSFNLTQIILGSDRNIEVPGKFSQTLEVGHCVPEGSKRSGVAGNVPPVLLLCSKNRQIRQRFPFYLHFLFRSVTWQNRTWELTVLASPAASYFPKLSLVISLPSQHTSPGAGSGFLRPRLLQLLLRETQGILECICSVELKGWLRGKVALGSLE</sequence>
<keyword evidence="5" id="KW-1185">Reference proteome</keyword>
<gene>
    <name evidence="4" type="ORF">IHE44_0007272</name>
    <name evidence="3" type="ORF">IHE44_008995</name>
</gene>
<dbReference type="AlphaFoldDB" id="A0A835NV04"/>
<reference evidence="3" key="1">
    <citation type="submission" date="2020-10" db="EMBL/GenBank/DDBJ databases">
        <title>Feather gene expression reveals the developmental basis of iridescence in African starlings.</title>
        <authorList>
            <person name="Rubenstein D.R."/>
        </authorList>
    </citation>
    <scope>NUCLEOTIDE SEQUENCE</scope>
    <source>
        <strain evidence="3">SS15</strain>
        <tissue evidence="3">Liver</tissue>
    </source>
</reference>
<reference evidence="4 5" key="2">
    <citation type="journal article" date="2021" name="J. Hered.">
        <title>Feather Gene Expression Elucidates the Developmental Basis of Plumage Iridescence in African Starlings.</title>
        <authorList>
            <person name="Rubenstein D.R."/>
            <person name="Corvelo A."/>
            <person name="MacManes M.D."/>
            <person name="Maia R."/>
            <person name="Narzisi G."/>
            <person name="Rousaki A."/>
            <person name="Vandenabeele P."/>
            <person name="Shawkey M.D."/>
            <person name="Solomon J."/>
        </authorList>
    </citation>
    <scope>NUCLEOTIDE SEQUENCE [LARGE SCALE GENOMIC DNA]</scope>
    <source>
        <strain evidence="4">SS15</strain>
    </source>
</reference>
<evidence type="ECO:0000313" key="3">
    <source>
        <dbReference type="EMBL" id="KAG0122370.1"/>
    </source>
</evidence>
<evidence type="ECO:0000259" key="2">
    <source>
        <dbReference type="Pfam" id="PF25321"/>
    </source>
</evidence>
<feature type="domain" description="Ras/Rap GTPase-activating protein SynGAP-like PH" evidence="2">
    <location>
        <begin position="36"/>
        <end position="86"/>
    </location>
</feature>
<evidence type="ECO:0000313" key="4">
    <source>
        <dbReference type="EMBL" id="KAI1232205.1"/>
    </source>
</evidence>